<feature type="transmembrane region" description="Helical" evidence="1">
    <location>
        <begin position="12"/>
        <end position="37"/>
    </location>
</feature>
<organism evidence="2 3">
    <name type="scientific">Microbacterium fluvii</name>
    <dbReference type="NCBI Taxonomy" id="415215"/>
    <lineage>
        <taxon>Bacteria</taxon>
        <taxon>Bacillati</taxon>
        <taxon>Actinomycetota</taxon>
        <taxon>Actinomycetes</taxon>
        <taxon>Micrococcales</taxon>
        <taxon>Microbacteriaceae</taxon>
        <taxon>Microbacterium</taxon>
    </lineage>
</organism>
<dbReference type="Proteomes" id="UP001596507">
    <property type="component" value="Unassembled WGS sequence"/>
</dbReference>
<keyword evidence="1" id="KW-0472">Membrane</keyword>
<sequence>MSEPVLPRPARIAGIVFASALGVVVLLSLAALAWVGARGAAAYSHLRAAESTVTEAVDNLSDPTQASALISELSADTSAARSLTSDPVWRLLEQTPWLGAQLTAVSTVAAAADDVAGTALTPLAEVAAEFSLDAFRPTDGRIDTTVFSSIAEPARTGADGVAAAAASVARLDGSVLLGPVRDAVDQVSQLLQTSATATDALARATELLPAMLGADGPRDYLIVFQNNAEWRSLGGIVGAMSVVHTDEGKMTMAAQGSSSDFDKFSDAVIELPADVERIYGTRPAQWIQNVTQVPDFTLSGELAREMWLRETGDEVDGVLAMDPVALSYLLEATGPVTLPTGDTLTSDNAVQLLLNDVYKRYENPSDQDAFFALAAASVFDALAGGDADPATLVSALGRAGDERRLLIWSAVDRDQSVLEGTTLAGGLPTTTKQTARIGVYLNDGTGSKMDYYVTPETSLQWESCAVDARGRATGMTTLTLTLTNTAPDDAATSLPDYVTGGGGFGVPPGTARTVAYVYLPTGYDLMSATLSNDDGFGGGFHDDRQVLSFEVDLKPGESTTAEVTVRSPEPAAPTVIAELTPTIDADLPTSYAATCNTP</sequence>
<proteinExistence type="predicted"/>
<protein>
    <submittedName>
        <fullName evidence="2">DUF4012 domain-containing protein</fullName>
    </submittedName>
</protein>
<keyword evidence="1" id="KW-1133">Transmembrane helix</keyword>
<evidence type="ECO:0000313" key="3">
    <source>
        <dbReference type="Proteomes" id="UP001596507"/>
    </source>
</evidence>
<accession>A0ABW2H822</accession>
<reference evidence="3" key="1">
    <citation type="journal article" date="2019" name="Int. J. Syst. Evol. Microbiol.">
        <title>The Global Catalogue of Microorganisms (GCM) 10K type strain sequencing project: providing services to taxonomists for standard genome sequencing and annotation.</title>
        <authorList>
            <consortium name="The Broad Institute Genomics Platform"/>
            <consortium name="The Broad Institute Genome Sequencing Center for Infectious Disease"/>
            <person name="Wu L."/>
            <person name="Ma J."/>
        </authorList>
    </citation>
    <scope>NUCLEOTIDE SEQUENCE [LARGE SCALE GENOMIC DNA]</scope>
    <source>
        <strain evidence="3">CGMCC 1.15772</strain>
    </source>
</reference>
<keyword evidence="1" id="KW-0812">Transmembrane</keyword>
<dbReference type="Pfam" id="PF13196">
    <property type="entry name" value="DUF4012"/>
    <property type="match status" value="1"/>
</dbReference>
<dbReference type="EMBL" id="JBHTBE010000001">
    <property type="protein sequence ID" value="MFC7267507.1"/>
    <property type="molecule type" value="Genomic_DNA"/>
</dbReference>
<dbReference type="RefSeq" id="WP_262872444.1">
    <property type="nucleotide sequence ID" value="NZ_JAOPFX010000001.1"/>
</dbReference>
<name>A0ABW2H822_9MICO</name>
<evidence type="ECO:0000256" key="1">
    <source>
        <dbReference type="SAM" id="Phobius"/>
    </source>
</evidence>
<gene>
    <name evidence="2" type="ORF">ACFQRL_00895</name>
</gene>
<comment type="caution">
    <text evidence="2">The sequence shown here is derived from an EMBL/GenBank/DDBJ whole genome shotgun (WGS) entry which is preliminary data.</text>
</comment>
<evidence type="ECO:0000313" key="2">
    <source>
        <dbReference type="EMBL" id="MFC7267507.1"/>
    </source>
</evidence>
<keyword evidence="3" id="KW-1185">Reference proteome</keyword>
<dbReference type="InterPro" id="IPR025101">
    <property type="entry name" value="DUF4012"/>
</dbReference>